<dbReference type="AlphaFoldDB" id="A0A1H9U9F1"/>
<dbReference type="GO" id="GO:0022857">
    <property type="term" value="F:transmembrane transporter activity"/>
    <property type="evidence" value="ECO:0007669"/>
    <property type="project" value="InterPro"/>
</dbReference>
<dbReference type="GO" id="GO:0005886">
    <property type="term" value="C:plasma membrane"/>
    <property type="evidence" value="ECO:0007669"/>
    <property type="project" value="UniProtKB-SubCell"/>
</dbReference>
<dbReference type="CDD" id="cd06550">
    <property type="entry name" value="TM_ABC_iron-siderophores_like"/>
    <property type="match status" value="1"/>
</dbReference>
<reference evidence="10" key="1">
    <citation type="submission" date="2016-10" db="EMBL/GenBank/DDBJ databases">
        <authorList>
            <person name="Varghese N."/>
            <person name="Submissions S."/>
        </authorList>
    </citation>
    <scope>NUCLEOTIDE SEQUENCE [LARGE SCALE GENOMIC DNA]</scope>
    <source>
        <strain evidence="10">DSM 20524</strain>
    </source>
</reference>
<dbReference type="FunFam" id="1.10.3470.10:FF:000001">
    <property type="entry name" value="Vitamin B12 ABC transporter permease BtuC"/>
    <property type="match status" value="1"/>
</dbReference>
<feature type="transmembrane region" description="Helical" evidence="8">
    <location>
        <begin position="125"/>
        <end position="146"/>
    </location>
</feature>
<keyword evidence="4" id="KW-1003">Cell membrane</keyword>
<evidence type="ECO:0000256" key="7">
    <source>
        <dbReference type="ARBA" id="ARBA00023136"/>
    </source>
</evidence>
<accession>A0A1H9U9F1</accession>
<protein>
    <submittedName>
        <fullName evidence="9">Iron complex transport system permease protein</fullName>
    </submittedName>
</protein>
<dbReference type="PANTHER" id="PTHR30472:SF25">
    <property type="entry name" value="ABC TRANSPORTER PERMEASE PROTEIN MJ0876-RELATED"/>
    <property type="match status" value="1"/>
</dbReference>
<dbReference type="SUPFAM" id="SSF81345">
    <property type="entry name" value="ABC transporter involved in vitamin B12 uptake, BtuC"/>
    <property type="match status" value="1"/>
</dbReference>
<evidence type="ECO:0000256" key="5">
    <source>
        <dbReference type="ARBA" id="ARBA00022692"/>
    </source>
</evidence>
<dbReference type="STRING" id="1121357.SAMN05661109_01724"/>
<feature type="transmembrane region" description="Helical" evidence="8">
    <location>
        <begin position="231"/>
        <end position="250"/>
    </location>
</feature>
<feature type="transmembrane region" description="Helical" evidence="8">
    <location>
        <begin position="38"/>
        <end position="57"/>
    </location>
</feature>
<evidence type="ECO:0000256" key="3">
    <source>
        <dbReference type="ARBA" id="ARBA00022448"/>
    </source>
</evidence>
<evidence type="ECO:0000313" key="9">
    <source>
        <dbReference type="EMBL" id="SES05754.1"/>
    </source>
</evidence>
<evidence type="ECO:0000256" key="6">
    <source>
        <dbReference type="ARBA" id="ARBA00022989"/>
    </source>
</evidence>
<gene>
    <name evidence="9" type="ORF">SAMN05661109_01724</name>
</gene>
<dbReference type="PANTHER" id="PTHR30472">
    <property type="entry name" value="FERRIC ENTEROBACTIN TRANSPORT SYSTEM PERMEASE PROTEIN"/>
    <property type="match status" value="1"/>
</dbReference>
<evidence type="ECO:0000256" key="1">
    <source>
        <dbReference type="ARBA" id="ARBA00004651"/>
    </source>
</evidence>
<dbReference type="InterPro" id="IPR000522">
    <property type="entry name" value="ABC_transptr_permease_BtuC"/>
</dbReference>
<feature type="transmembrane region" description="Helical" evidence="8">
    <location>
        <begin position="92"/>
        <end position="113"/>
    </location>
</feature>
<feature type="transmembrane region" description="Helical" evidence="8">
    <location>
        <begin position="190"/>
        <end position="211"/>
    </location>
</feature>
<feature type="transmembrane region" description="Helical" evidence="8">
    <location>
        <begin position="282"/>
        <end position="308"/>
    </location>
</feature>
<evidence type="ECO:0000256" key="4">
    <source>
        <dbReference type="ARBA" id="ARBA00022475"/>
    </source>
</evidence>
<keyword evidence="7 8" id="KW-0472">Membrane</keyword>
<dbReference type="Proteomes" id="UP000198929">
    <property type="component" value="Unassembled WGS sequence"/>
</dbReference>
<comment type="subcellular location">
    <subcellularLocation>
        <location evidence="1">Cell membrane</location>
        <topology evidence="1">Multi-pass membrane protein</topology>
    </subcellularLocation>
</comment>
<feature type="transmembrane region" description="Helical" evidence="8">
    <location>
        <begin position="158"/>
        <end position="178"/>
    </location>
</feature>
<keyword evidence="5 8" id="KW-0812">Transmembrane</keyword>
<dbReference type="Pfam" id="PF01032">
    <property type="entry name" value="FecCD"/>
    <property type="match status" value="1"/>
</dbReference>
<feature type="transmembrane region" description="Helical" evidence="8">
    <location>
        <begin position="346"/>
        <end position="367"/>
    </location>
</feature>
<dbReference type="EMBL" id="FOGQ01000007">
    <property type="protein sequence ID" value="SES05754.1"/>
    <property type="molecule type" value="Genomic_DNA"/>
</dbReference>
<dbReference type="GO" id="GO:0033214">
    <property type="term" value="P:siderophore-iron import into cell"/>
    <property type="evidence" value="ECO:0007669"/>
    <property type="project" value="TreeGrafter"/>
</dbReference>
<organism evidence="9 10">
    <name type="scientific">Corynebacterium cystitidis DSM 20524</name>
    <dbReference type="NCBI Taxonomy" id="1121357"/>
    <lineage>
        <taxon>Bacteria</taxon>
        <taxon>Bacillati</taxon>
        <taxon>Actinomycetota</taxon>
        <taxon>Actinomycetes</taxon>
        <taxon>Mycobacteriales</taxon>
        <taxon>Corynebacteriaceae</taxon>
        <taxon>Corynebacterium</taxon>
    </lineage>
</organism>
<proteinExistence type="inferred from homology"/>
<sequence length="372" mass="39357">MKSLQPVFATYSPNVELGRETSPPRPSLQYTGMVRRRWIVILATFVLLLFLILAALMTGSSDLGLVDVLRAVTGGGDEYSEIVVWRMRMPRILMAVLGGIGLALAGSAFQAVLRNPLASASTLGISQGAAFGAAVSIIVVGGLTGASLHEGVASGNPYVTVACAFVGAMASTLVILGLSRLRDMTSESIVLAGVAISALFAGATAMIQYFAEDTQVAAVVFWTFGDLGRVNYQELAIVTLVVTATSIYFWRNRWNYNAMELGEGSAHGLGVNTGRTRLLSMLVGAAASSVVIAFCGTINFVGLIAAHIMRRLIGGDYRHLLLASALTGSCVLLASDLLARIIIPPVILPISSITSFIGAPLFLYLLMRRSKR</sequence>
<name>A0A1H9U9F1_9CORY</name>
<dbReference type="InterPro" id="IPR037294">
    <property type="entry name" value="ABC_BtuC-like"/>
</dbReference>
<evidence type="ECO:0000256" key="2">
    <source>
        <dbReference type="ARBA" id="ARBA00007935"/>
    </source>
</evidence>
<evidence type="ECO:0000313" key="10">
    <source>
        <dbReference type="Proteomes" id="UP000198929"/>
    </source>
</evidence>
<keyword evidence="6 8" id="KW-1133">Transmembrane helix</keyword>
<keyword evidence="3" id="KW-0813">Transport</keyword>
<comment type="similarity">
    <text evidence="2">Belongs to the binding-protein-dependent transport system permease family. FecCD subfamily.</text>
</comment>
<evidence type="ECO:0000256" key="8">
    <source>
        <dbReference type="SAM" id="Phobius"/>
    </source>
</evidence>
<dbReference type="Gene3D" id="1.10.3470.10">
    <property type="entry name" value="ABC transporter involved in vitamin B12 uptake, BtuC"/>
    <property type="match status" value="1"/>
</dbReference>
<keyword evidence="10" id="KW-1185">Reference proteome</keyword>